<organism evidence="5 6">
    <name type="scientific">Pinibacter aurantiacus</name>
    <dbReference type="NCBI Taxonomy" id="2851599"/>
    <lineage>
        <taxon>Bacteria</taxon>
        <taxon>Pseudomonadati</taxon>
        <taxon>Bacteroidota</taxon>
        <taxon>Chitinophagia</taxon>
        <taxon>Chitinophagales</taxon>
        <taxon>Chitinophagaceae</taxon>
        <taxon>Pinibacter</taxon>
    </lineage>
</organism>
<dbReference type="AlphaFoldDB" id="A0A9E2SBU9"/>
<keyword evidence="1" id="KW-0479">Metal-binding</keyword>
<dbReference type="PROSITE" id="PS51352">
    <property type="entry name" value="THIOREDOXIN_2"/>
    <property type="match status" value="1"/>
</dbReference>
<accession>A0A9E2SBU9</accession>
<name>A0A9E2SBU9_9BACT</name>
<dbReference type="EMBL" id="JAHSPG010000018">
    <property type="protein sequence ID" value="MBV4360203.1"/>
    <property type="molecule type" value="Genomic_DNA"/>
</dbReference>
<evidence type="ECO:0000256" key="2">
    <source>
        <dbReference type="PIRSR" id="PIRSR603782-2"/>
    </source>
</evidence>
<feature type="disulfide bond" description="Redox-active" evidence="2">
    <location>
        <begin position="90"/>
        <end position="94"/>
    </location>
</feature>
<evidence type="ECO:0000256" key="1">
    <source>
        <dbReference type="PIRSR" id="PIRSR603782-1"/>
    </source>
</evidence>
<feature type="binding site" evidence="1">
    <location>
        <position position="90"/>
    </location>
    <ligand>
        <name>Cu cation</name>
        <dbReference type="ChEBI" id="CHEBI:23378"/>
    </ligand>
</feature>
<dbReference type="RefSeq" id="WP_217794476.1">
    <property type="nucleotide sequence ID" value="NZ_JAHSPG010000018.1"/>
</dbReference>
<feature type="binding site" evidence="1">
    <location>
        <position position="179"/>
    </location>
    <ligand>
        <name>Cu cation</name>
        <dbReference type="ChEBI" id="CHEBI:23378"/>
    </ligand>
</feature>
<sequence length="217" mass="25032">MNKLYRYILSSWKAFVVLILVLPLLAYTVVNWLENKYSPLPYKGIDDNWVSKKNAVVLMPFSFIDQQHKVYNSDAIKGKITVANFFFSSCPTICPDMFRHIKKVSKAYVNASDVKFVSFTVDPEHDTPERLDAYGKLNDIDPAQWKLLTGDKKDLYRLARKGFYITATEGDGGPEDFIHSDRLVLIDRDQFIRGYYDGTSDKDIQLLINDIKKLQND</sequence>
<evidence type="ECO:0000313" key="6">
    <source>
        <dbReference type="Proteomes" id="UP000812270"/>
    </source>
</evidence>
<evidence type="ECO:0000256" key="3">
    <source>
        <dbReference type="SAM" id="Phobius"/>
    </source>
</evidence>
<reference evidence="5" key="1">
    <citation type="submission" date="2021-06" db="EMBL/GenBank/DDBJ databases">
        <authorList>
            <person name="Huq M.A."/>
        </authorList>
    </citation>
    <scope>NUCLEOTIDE SEQUENCE</scope>
    <source>
        <strain evidence="5">MAH-26</strain>
    </source>
</reference>
<proteinExistence type="predicted"/>
<feature type="domain" description="Thioredoxin" evidence="4">
    <location>
        <begin position="52"/>
        <end position="216"/>
    </location>
</feature>
<keyword evidence="3" id="KW-1133">Transmembrane helix</keyword>
<evidence type="ECO:0000313" key="5">
    <source>
        <dbReference type="EMBL" id="MBV4360203.1"/>
    </source>
</evidence>
<keyword evidence="3" id="KW-0812">Transmembrane</keyword>
<dbReference type="CDD" id="cd02968">
    <property type="entry name" value="SCO"/>
    <property type="match status" value="1"/>
</dbReference>
<dbReference type="Pfam" id="PF02630">
    <property type="entry name" value="SCO1-SenC"/>
    <property type="match status" value="1"/>
</dbReference>
<keyword evidence="1" id="KW-0186">Copper</keyword>
<dbReference type="InterPro" id="IPR013766">
    <property type="entry name" value="Thioredoxin_domain"/>
</dbReference>
<dbReference type="GO" id="GO:0046872">
    <property type="term" value="F:metal ion binding"/>
    <property type="evidence" value="ECO:0007669"/>
    <property type="project" value="UniProtKB-KW"/>
</dbReference>
<dbReference type="InterPro" id="IPR003782">
    <property type="entry name" value="SCO1/SenC"/>
</dbReference>
<dbReference type="Proteomes" id="UP000812270">
    <property type="component" value="Unassembled WGS sequence"/>
</dbReference>
<dbReference type="PANTHER" id="PTHR12151:SF25">
    <property type="entry name" value="LINALOOL DEHYDRATASE_ISOMERASE DOMAIN-CONTAINING PROTEIN"/>
    <property type="match status" value="1"/>
</dbReference>
<protein>
    <submittedName>
        <fullName evidence="5">SCO family protein</fullName>
    </submittedName>
</protein>
<gene>
    <name evidence="5" type="ORF">KTO63_23765</name>
</gene>
<feature type="binding site" evidence="1">
    <location>
        <position position="94"/>
    </location>
    <ligand>
        <name>Cu cation</name>
        <dbReference type="ChEBI" id="CHEBI:23378"/>
    </ligand>
</feature>
<evidence type="ECO:0000259" key="4">
    <source>
        <dbReference type="PROSITE" id="PS51352"/>
    </source>
</evidence>
<keyword evidence="2" id="KW-1015">Disulfide bond</keyword>
<comment type="caution">
    <text evidence="5">The sequence shown here is derived from an EMBL/GenBank/DDBJ whole genome shotgun (WGS) entry which is preliminary data.</text>
</comment>
<feature type="transmembrane region" description="Helical" evidence="3">
    <location>
        <begin position="12"/>
        <end position="33"/>
    </location>
</feature>
<keyword evidence="6" id="KW-1185">Reference proteome</keyword>
<keyword evidence="3" id="KW-0472">Membrane</keyword>
<dbReference type="PANTHER" id="PTHR12151">
    <property type="entry name" value="ELECTRON TRANSPORT PROTIN SCO1/SENC FAMILY MEMBER"/>
    <property type="match status" value="1"/>
</dbReference>